<organism evidence="2 3">
    <name type="scientific">Bacillus anthracis</name>
    <name type="common">anthrax bacterium</name>
    <dbReference type="NCBI Taxonomy" id="1392"/>
    <lineage>
        <taxon>Bacteria</taxon>
        <taxon>Bacillati</taxon>
        <taxon>Bacillota</taxon>
        <taxon>Bacilli</taxon>
        <taxon>Bacillales</taxon>
        <taxon>Bacillaceae</taxon>
        <taxon>Bacillus</taxon>
        <taxon>Bacillus cereus group</taxon>
    </lineage>
</organism>
<dbReference type="GO" id="GO:0004803">
    <property type="term" value="F:transposase activity"/>
    <property type="evidence" value="ECO:0007669"/>
    <property type="project" value="InterPro"/>
</dbReference>
<protein>
    <submittedName>
        <fullName evidence="2">Transposase</fullName>
    </submittedName>
</protein>
<accession>A0A0J1KW38</accession>
<dbReference type="GO" id="GO:0003677">
    <property type="term" value="F:DNA binding"/>
    <property type="evidence" value="ECO:0007669"/>
    <property type="project" value="InterPro"/>
</dbReference>
<gene>
    <name evidence="2" type="ORF">ABW01_01310</name>
</gene>
<dbReference type="SUPFAM" id="SSF53098">
    <property type="entry name" value="Ribonuclease H-like"/>
    <property type="match status" value="1"/>
</dbReference>
<dbReference type="InterPro" id="IPR002559">
    <property type="entry name" value="Transposase_11"/>
</dbReference>
<comment type="caution">
    <text evidence="2">The sequence shown here is derived from an EMBL/GenBank/DDBJ whole genome shotgun (WGS) entry which is preliminary data.</text>
</comment>
<proteinExistence type="predicted"/>
<name>A0A0J1KW38_BACAN</name>
<reference evidence="2 3" key="1">
    <citation type="submission" date="2015-05" db="EMBL/GenBank/DDBJ databases">
        <title>Whole genome sequence and identification of bacterial endophytes from Costus igneus.</title>
        <authorList>
            <person name="Lee Y.P."/>
            <person name="Gan H.M."/>
            <person name="Eng W."/>
            <person name="Wheatley M.S."/>
            <person name="Caraballo A."/>
            <person name="Polter S."/>
            <person name="Savka M.A."/>
            <person name="Hudson A.O."/>
        </authorList>
    </citation>
    <scope>NUCLEOTIDE SEQUENCE [LARGE SCALE GENOMIC DNA]</scope>
    <source>
        <strain evidence="2 3">RIT375</strain>
    </source>
</reference>
<dbReference type="InterPro" id="IPR012337">
    <property type="entry name" value="RNaseH-like_sf"/>
</dbReference>
<evidence type="ECO:0000313" key="3">
    <source>
        <dbReference type="Proteomes" id="UP000035904"/>
    </source>
</evidence>
<dbReference type="eggNOG" id="COG3385">
    <property type="taxonomic scope" value="Bacteria"/>
</dbReference>
<dbReference type="Pfam" id="PF01609">
    <property type="entry name" value="DDE_Tnp_1"/>
    <property type="match status" value="1"/>
</dbReference>
<sequence>MPFWQGYGSFCLRQSYDSIFFRKLDEPLYSLRCQIEILFKTWKSFFEIDECKNIKRKRLEYHLYGQLIGILLCSSTMFQCDSFCLKNKAGAE</sequence>
<dbReference type="EMBL" id="LDPG01000001">
    <property type="protein sequence ID" value="KLV20940.1"/>
    <property type="molecule type" value="Genomic_DNA"/>
</dbReference>
<comment type="function">
    <text evidence="1">Involved in the transposition of the insertion sequence.</text>
</comment>
<dbReference type="GO" id="GO:0006313">
    <property type="term" value="P:DNA transposition"/>
    <property type="evidence" value="ECO:0007669"/>
    <property type="project" value="InterPro"/>
</dbReference>
<evidence type="ECO:0000313" key="2">
    <source>
        <dbReference type="EMBL" id="KLV20940.1"/>
    </source>
</evidence>
<dbReference type="Proteomes" id="UP000035904">
    <property type="component" value="Unassembled WGS sequence"/>
</dbReference>
<dbReference type="AlphaFoldDB" id="A0A0J1KW38"/>
<evidence type="ECO:0000256" key="1">
    <source>
        <dbReference type="ARBA" id="ARBA00002286"/>
    </source>
</evidence>
<accession>A0A0F7RBF9</accession>